<organism evidence="2 3">
    <name type="scientific">Priestia veravalensis</name>
    <dbReference type="NCBI Taxonomy" id="1414648"/>
    <lineage>
        <taxon>Bacteria</taxon>
        <taxon>Bacillati</taxon>
        <taxon>Bacillota</taxon>
        <taxon>Bacilli</taxon>
        <taxon>Bacillales</taxon>
        <taxon>Bacillaceae</taxon>
        <taxon>Priestia</taxon>
    </lineage>
</organism>
<dbReference type="EMBL" id="LNQP01000106">
    <property type="protein sequence ID" value="KSU86186.1"/>
    <property type="molecule type" value="Genomic_DNA"/>
</dbReference>
<dbReference type="Proteomes" id="UP000053681">
    <property type="component" value="Unassembled WGS sequence"/>
</dbReference>
<dbReference type="PANTHER" id="PTHR30595:SF6">
    <property type="entry name" value="SCHLAFEN ALBA-2 DOMAIN-CONTAINING PROTEIN"/>
    <property type="match status" value="1"/>
</dbReference>
<evidence type="ECO:0000313" key="3">
    <source>
        <dbReference type="Proteomes" id="UP000053681"/>
    </source>
</evidence>
<keyword evidence="3" id="KW-1185">Reference proteome</keyword>
<gene>
    <name evidence="2" type="ORF">AS180_20005</name>
</gene>
<dbReference type="Gene3D" id="3.30.565.60">
    <property type="match status" value="1"/>
</dbReference>
<dbReference type="RefSeq" id="WP_062687408.1">
    <property type="nucleotide sequence ID" value="NZ_KQ758720.1"/>
</dbReference>
<feature type="region of interest" description="Disordered" evidence="1">
    <location>
        <begin position="243"/>
        <end position="273"/>
    </location>
</feature>
<comment type="caution">
    <text evidence="2">The sequence shown here is derived from an EMBL/GenBank/DDBJ whole genome shotgun (WGS) entry which is preliminary data.</text>
</comment>
<dbReference type="PANTHER" id="PTHR30595">
    <property type="entry name" value="GLPR-RELATED TRANSCRIPTIONAL REPRESSOR"/>
    <property type="match status" value="1"/>
</dbReference>
<reference evidence="2 3" key="1">
    <citation type="submission" date="2015-11" db="EMBL/GenBank/DDBJ databases">
        <title>Bacillus caseinolyticus sp nov.</title>
        <authorList>
            <person name="Dastager S.G."/>
            <person name="Mawlankar R."/>
        </authorList>
    </citation>
    <scope>NUCLEOTIDE SEQUENCE [LARGE SCALE GENOMIC DNA]</scope>
    <source>
        <strain evidence="2 3">SGD-V-76</strain>
    </source>
</reference>
<dbReference type="AlphaFoldDB" id="A0A0V8JGU6"/>
<sequence>MIQDNLILEHYGLNELNFETIKSYRDKFAAVKPDHPWNVLETKEFLYKVGAWGKARDTHKEGVTLAGLLMFSEERMITEILPQYFLEYRESDAQGGWNERFTSQDGTWSGNLYDFYFYVTEQVYKHQPNGEIASSLVEVVTNMLLHADYNGEGGLTFEYNQQSCVFSNPGLFRIPVDKVFITKMSNLRNPHLFKLFRLLNLCERSGSGLTALHDKWKSYGYELPTIDQDVYLKRTTLSLPMSFPEGQKESGNQTTSTLSFNNNTGNKTGDVESTGEFVEKSSYYNKIENSFNKDDSHLIEEFKGKNIGVSPADIGDNPYNKEEWSYNKNNYSYNKKDVLISDLEDENSVLWNLAEIARRKKRLSPAKMEEVIVSLCAQQPLRLKDLAHLLDRTPDGVRNNYLSKMLRKGKLQLKYPEQPNHPKQAYLIEGYRREE</sequence>
<evidence type="ECO:0000313" key="2">
    <source>
        <dbReference type="EMBL" id="KSU86186.1"/>
    </source>
</evidence>
<dbReference type="InterPro" id="IPR038475">
    <property type="entry name" value="RecG_C_sf"/>
</dbReference>
<protein>
    <submittedName>
        <fullName evidence="2">Transcriptional regulator</fullName>
    </submittedName>
</protein>
<evidence type="ECO:0000256" key="1">
    <source>
        <dbReference type="SAM" id="MobiDB-lite"/>
    </source>
</evidence>
<feature type="compositionally biased region" description="Polar residues" evidence="1">
    <location>
        <begin position="249"/>
        <end position="267"/>
    </location>
</feature>
<name>A0A0V8JGU6_9BACI</name>
<proteinExistence type="predicted"/>
<accession>A0A0V8JGU6</accession>
<dbReference type="Pfam" id="PF13749">
    <property type="entry name" value="HATPase_c_4"/>
    <property type="match status" value="1"/>
</dbReference>